<dbReference type="AlphaFoldDB" id="A0A0K6IYQ2"/>
<sequence>GAKRNLQKGWYTTCKLTDKLLFKMPDDYARLRNLLEQVGICAVHYHHTYNLDPVLQNLSRELHAITLLTAHDYFWLNANPTLTDVDGRFPGQYVDDLQNPLYPLPTGVTAAQWREKLRPLIEQADCVIFPSNATRALFGEMYRFKHEVVAPHVEPYLDVRQAPRPLVVKQHYVVGVLGALGREKGADVLEKLATMALSERARFSFKLIGYSYRQLSAVETTGPYKVENLMALIEQHEVDLILFPAQWPETYSYTLSHALASGLPIIAPNLGAFPERLSGRACATLFDHMEPVSELYRRIGDFIGALESGTAVCAPVFPDDKSQPGFYDRDYLPLLESALKPPRCGKLSFGFDESQIVSGPLNKTGWRRAALRGLWWLNTHPTLRWVSSAVPYNFKRTVKRSLSRSPMHDSII</sequence>
<name>A0A0K6IYQ2_9PROT</name>
<gene>
    <name evidence="1" type="ORF">Ga0061068_1341</name>
</gene>
<dbReference type="Proteomes" id="UP000182108">
    <property type="component" value="Unassembled WGS sequence"/>
</dbReference>
<dbReference type="SUPFAM" id="SSF53756">
    <property type="entry name" value="UDP-Glycosyltransferase/glycogen phosphorylase"/>
    <property type="match status" value="1"/>
</dbReference>
<organism evidence="1 2">
    <name type="scientific">Tepidiphilus thermophilus</name>
    <dbReference type="NCBI Taxonomy" id="876478"/>
    <lineage>
        <taxon>Bacteria</taxon>
        <taxon>Pseudomonadati</taxon>
        <taxon>Pseudomonadota</taxon>
        <taxon>Hydrogenophilia</taxon>
        <taxon>Hydrogenophilales</taxon>
        <taxon>Hydrogenophilaceae</taxon>
        <taxon>Tepidiphilus</taxon>
    </lineage>
</organism>
<evidence type="ECO:0000313" key="1">
    <source>
        <dbReference type="EMBL" id="CUB08218.1"/>
    </source>
</evidence>
<evidence type="ECO:0008006" key="3">
    <source>
        <dbReference type="Google" id="ProtNLM"/>
    </source>
</evidence>
<protein>
    <recommendedName>
        <fullName evidence="3">Glycosyl transferases group 1</fullName>
    </recommendedName>
</protein>
<accession>A0A0K6IYQ2</accession>
<feature type="non-terminal residue" evidence="1">
    <location>
        <position position="1"/>
    </location>
</feature>
<keyword evidence="2" id="KW-1185">Reference proteome</keyword>
<reference evidence="2" key="1">
    <citation type="submission" date="2015-08" db="EMBL/GenBank/DDBJ databases">
        <authorList>
            <person name="Babu N.S."/>
            <person name="Beckwith C.J."/>
            <person name="Beseler K.G."/>
            <person name="Brison A."/>
            <person name="Carone J.V."/>
            <person name="Caskin T.P."/>
            <person name="Diamond M."/>
            <person name="Durham M.E."/>
            <person name="Foxe J.M."/>
            <person name="Go M."/>
            <person name="Henderson B.A."/>
            <person name="Jones I.B."/>
            <person name="McGettigan J.A."/>
            <person name="Micheletti S.J."/>
            <person name="Nasrallah M.E."/>
            <person name="Ortiz D."/>
            <person name="Piller C.R."/>
            <person name="Privatt S.R."/>
            <person name="Schneider S.L."/>
            <person name="Sharp S."/>
            <person name="Smith T.C."/>
            <person name="Stanton J.D."/>
            <person name="Ullery H.E."/>
            <person name="Wilson R.J."/>
            <person name="Serrano M.G."/>
            <person name="Buck G."/>
            <person name="Lee V."/>
            <person name="Wang Y."/>
            <person name="Carvalho R."/>
            <person name="Voegtly L."/>
            <person name="Shi R."/>
            <person name="Duckworth R."/>
            <person name="Johnson A."/>
            <person name="Loviza R."/>
            <person name="Walstead R."/>
            <person name="Shah Z."/>
            <person name="Kiflezghi M."/>
            <person name="Wade K."/>
            <person name="Ball S.L."/>
            <person name="Bradley K.W."/>
            <person name="Asai D.J."/>
            <person name="Bowman C.A."/>
            <person name="Russell D.A."/>
            <person name="Pope W.H."/>
            <person name="Jacobs-Sera D."/>
            <person name="Hendrix R.W."/>
            <person name="Hatfull G.F."/>
        </authorList>
    </citation>
    <scope>NUCLEOTIDE SEQUENCE [LARGE SCALE GENOMIC DNA]</scope>
    <source>
        <strain evidence="2">JCM 19170</strain>
    </source>
</reference>
<proteinExistence type="predicted"/>
<evidence type="ECO:0000313" key="2">
    <source>
        <dbReference type="Proteomes" id="UP000182108"/>
    </source>
</evidence>
<dbReference type="Gene3D" id="3.40.50.2000">
    <property type="entry name" value="Glycogen Phosphorylase B"/>
    <property type="match status" value="1"/>
</dbReference>
<dbReference type="EMBL" id="CYHH01000034">
    <property type="protein sequence ID" value="CUB08218.1"/>
    <property type="molecule type" value="Genomic_DNA"/>
</dbReference>